<comment type="caution">
    <text evidence="4">The sequence shown here is derived from an EMBL/GenBank/DDBJ whole genome shotgun (WGS) entry which is preliminary data.</text>
</comment>
<reference evidence="4" key="1">
    <citation type="submission" date="2022-06" db="EMBL/GenBank/DDBJ databases">
        <title>Uncovering the hologenomic basis of an extraordinary plant invasion.</title>
        <authorList>
            <person name="Bieker V.C."/>
            <person name="Martin M.D."/>
            <person name="Gilbert T."/>
            <person name="Hodgins K."/>
            <person name="Battlay P."/>
            <person name="Petersen B."/>
            <person name="Wilson J."/>
        </authorList>
    </citation>
    <scope>NUCLEOTIDE SEQUENCE</scope>
    <source>
        <strain evidence="4">AA19_3_7</strain>
        <tissue evidence="4">Leaf</tissue>
    </source>
</reference>
<proteinExistence type="predicted"/>
<organism evidence="4 5">
    <name type="scientific">Ambrosia artemisiifolia</name>
    <name type="common">Common ragweed</name>
    <dbReference type="NCBI Taxonomy" id="4212"/>
    <lineage>
        <taxon>Eukaryota</taxon>
        <taxon>Viridiplantae</taxon>
        <taxon>Streptophyta</taxon>
        <taxon>Embryophyta</taxon>
        <taxon>Tracheophyta</taxon>
        <taxon>Spermatophyta</taxon>
        <taxon>Magnoliopsida</taxon>
        <taxon>eudicotyledons</taxon>
        <taxon>Gunneridae</taxon>
        <taxon>Pentapetalae</taxon>
        <taxon>asterids</taxon>
        <taxon>campanulids</taxon>
        <taxon>Asterales</taxon>
        <taxon>Asteraceae</taxon>
        <taxon>Asteroideae</taxon>
        <taxon>Heliantheae alliance</taxon>
        <taxon>Heliantheae</taxon>
        <taxon>Ambrosia</taxon>
    </lineage>
</organism>
<keyword evidence="3" id="KW-0472">Membrane</keyword>
<name>A0AAD5BY62_AMBAR</name>
<dbReference type="GO" id="GO:0020037">
    <property type="term" value="F:heme binding"/>
    <property type="evidence" value="ECO:0007669"/>
    <property type="project" value="InterPro"/>
</dbReference>
<dbReference type="GO" id="GO:0005506">
    <property type="term" value="F:iron ion binding"/>
    <property type="evidence" value="ECO:0007669"/>
    <property type="project" value="InterPro"/>
</dbReference>
<protein>
    <submittedName>
        <fullName evidence="4">Uncharacterized protein</fullName>
    </submittedName>
</protein>
<dbReference type="SUPFAM" id="SSF48264">
    <property type="entry name" value="Cytochrome P450"/>
    <property type="match status" value="1"/>
</dbReference>
<dbReference type="GO" id="GO:0004497">
    <property type="term" value="F:monooxygenase activity"/>
    <property type="evidence" value="ECO:0007669"/>
    <property type="project" value="InterPro"/>
</dbReference>
<keyword evidence="3" id="KW-0812">Transmembrane</keyword>
<keyword evidence="3" id="KW-1133">Transmembrane helix</keyword>
<feature type="non-terminal residue" evidence="4">
    <location>
        <position position="612"/>
    </location>
</feature>
<dbReference type="AlphaFoldDB" id="A0AAD5BY62"/>
<evidence type="ECO:0000256" key="1">
    <source>
        <dbReference type="ARBA" id="ARBA00022723"/>
    </source>
</evidence>
<dbReference type="PANTHER" id="PTHR24286">
    <property type="entry name" value="CYTOCHROME P450 26"/>
    <property type="match status" value="1"/>
</dbReference>
<keyword evidence="2" id="KW-0408">Iron</keyword>
<dbReference type="Gene3D" id="1.10.630.10">
    <property type="entry name" value="Cytochrome P450"/>
    <property type="match status" value="3"/>
</dbReference>
<dbReference type="InterPro" id="IPR001128">
    <property type="entry name" value="Cyt_P450"/>
</dbReference>
<dbReference type="PANTHER" id="PTHR24286:SF49">
    <property type="entry name" value="INACTIVE LINOLENATE HYDROPEROXIDE LYASE-RELATED"/>
    <property type="match status" value="1"/>
</dbReference>
<gene>
    <name evidence="4" type="ORF">M8C21_022311</name>
</gene>
<evidence type="ECO:0000313" key="4">
    <source>
        <dbReference type="EMBL" id="KAI7731555.1"/>
    </source>
</evidence>
<dbReference type="GO" id="GO:0016125">
    <property type="term" value="P:sterol metabolic process"/>
    <property type="evidence" value="ECO:0007669"/>
    <property type="project" value="TreeGrafter"/>
</dbReference>
<feature type="transmembrane region" description="Helical" evidence="3">
    <location>
        <begin position="298"/>
        <end position="318"/>
    </location>
</feature>
<dbReference type="CDD" id="cd11071">
    <property type="entry name" value="CYP74"/>
    <property type="match status" value="1"/>
</dbReference>
<evidence type="ECO:0000256" key="3">
    <source>
        <dbReference type="SAM" id="Phobius"/>
    </source>
</evidence>
<keyword evidence="5" id="KW-1185">Reference proteome</keyword>
<dbReference type="Pfam" id="PF00067">
    <property type="entry name" value="p450"/>
    <property type="match status" value="1"/>
</dbReference>
<keyword evidence="1" id="KW-0479">Metal-binding</keyword>
<dbReference type="InterPro" id="IPR036396">
    <property type="entry name" value="Cyt_P450_sf"/>
</dbReference>
<accession>A0AAD5BY62</accession>
<evidence type="ECO:0000313" key="5">
    <source>
        <dbReference type="Proteomes" id="UP001206925"/>
    </source>
</evidence>
<sequence length="612" mass="68957">SSKTLTKPTTINKIYSYSSPPSVKTSTTSQPTSLPVRTIPGSYGLPLLGPLADRLDYAWFQGSETFFKKRIEKNKSTVFRTNVPPSFPFFLVNPNVIAVLDCKSFAHMFDMELVDKRNVLVGDWMPSTKFTGDRRVCAYLDPTEPQHEQIKNFAMDTLKRSSTVWIPTITTLLDTMWDTIEPQLPSGEVSYIIPIQKFIFAFSSLCIAGADPANSPDIAENGYIRMDRWLAVQLLPTIPINAFQPLVEILLHSFAYPFVLVSGDYDKLYEFIENEGKEVISRGQTEFKLNKEDTIHNLLFILGFNAFGGFSIFFLSLLNSLGTDKTGIQEKLNPPVPLQYGRARKDFDLSSHDAVFKVKKGELLCGFQALVMKDPKVFEDPETFVADRFTGEKGKELLNYLYWSNGPQSGTPSTSNKQCAGKDFVTFTASLFLAHLFLRYDSVTINAMDTLKRSSTVWIPTITTLLNTMWDTIEPQLPSGEFIFAFSSLCIASADPANSLDIAENGYIRMDRWLAVQLLPTIPINAFQRLVEILLHSFAYPFFLVSGDCDKLYEFIENEGKEVISRGQTEFKLSKEDTIHNLLFILGLLNSLGADKTGIQEKLRKEVREKGE</sequence>
<dbReference type="GO" id="GO:0016705">
    <property type="term" value="F:oxidoreductase activity, acting on paired donors, with incorporation or reduction of molecular oxygen"/>
    <property type="evidence" value="ECO:0007669"/>
    <property type="project" value="InterPro"/>
</dbReference>
<dbReference type="EMBL" id="JAMZMK010010433">
    <property type="protein sequence ID" value="KAI7731555.1"/>
    <property type="molecule type" value="Genomic_DNA"/>
</dbReference>
<dbReference type="Proteomes" id="UP001206925">
    <property type="component" value="Unassembled WGS sequence"/>
</dbReference>
<evidence type="ECO:0000256" key="2">
    <source>
        <dbReference type="ARBA" id="ARBA00023004"/>
    </source>
</evidence>